<evidence type="ECO:0008006" key="4">
    <source>
        <dbReference type="Google" id="ProtNLM"/>
    </source>
</evidence>
<keyword evidence="2" id="KW-1133">Transmembrane helix</keyword>
<dbReference type="AlphaFoldDB" id="A0A1Y1K7Y8"/>
<name>A0A1Y1K7Y8_PHOPY</name>
<accession>A0A1Y1K7Y8</accession>
<feature type="transmembrane region" description="Helical" evidence="2">
    <location>
        <begin position="14"/>
        <end position="34"/>
    </location>
</feature>
<feature type="compositionally biased region" description="Basic residues" evidence="1">
    <location>
        <begin position="102"/>
        <end position="126"/>
    </location>
</feature>
<keyword evidence="2" id="KW-0472">Membrane</keyword>
<organism evidence="3">
    <name type="scientific">Photinus pyralis</name>
    <name type="common">Common eastern firefly</name>
    <name type="synonym">Lampyris pyralis</name>
    <dbReference type="NCBI Taxonomy" id="7054"/>
    <lineage>
        <taxon>Eukaryota</taxon>
        <taxon>Metazoa</taxon>
        <taxon>Ecdysozoa</taxon>
        <taxon>Arthropoda</taxon>
        <taxon>Hexapoda</taxon>
        <taxon>Insecta</taxon>
        <taxon>Pterygota</taxon>
        <taxon>Neoptera</taxon>
        <taxon>Endopterygota</taxon>
        <taxon>Coleoptera</taxon>
        <taxon>Polyphaga</taxon>
        <taxon>Elateriformia</taxon>
        <taxon>Elateroidea</taxon>
        <taxon>Lampyridae</taxon>
        <taxon>Lampyrinae</taxon>
        <taxon>Photinus</taxon>
    </lineage>
</organism>
<proteinExistence type="predicted"/>
<evidence type="ECO:0000256" key="1">
    <source>
        <dbReference type="SAM" id="MobiDB-lite"/>
    </source>
</evidence>
<reference evidence="3" key="1">
    <citation type="journal article" date="2016" name="Sci. Rep.">
        <title>Molecular characterization of firefly nuptial gifts: a multi-omics approach sheds light on postcopulatory sexual selection.</title>
        <authorList>
            <person name="Al-Wathiqui N."/>
            <person name="Fallon T.R."/>
            <person name="South A."/>
            <person name="Weng J.K."/>
            <person name="Lewis S.M."/>
        </authorList>
    </citation>
    <scope>NUCLEOTIDE SEQUENCE</scope>
</reference>
<evidence type="ECO:0000256" key="2">
    <source>
        <dbReference type="SAM" id="Phobius"/>
    </source>
</evidence>
<feature type="region of interest" description="Disordered" evidence="1">
    <location>
        <begin position="91"/>
        <end position="142"/>
    </location>
</feature>
<evidence type="ECO:0000313" key="3">
    <source>
        <dbReference type="EMBL" id="JAV55795.1"/>
    </source>
</evidence>
<sequence>MSNFVTFTRGNRQFAVMNFAFLFHFHLTFTLGLFARQRCPKGTLCNFLHVFPNPKNFLTAADKDLHRTPTDEMEIDEREIDGRNWRWSESPERLPVVQSDRKSKHSRSRSREHHMTKRHARKPHRSSNRDHERRYKSSTSVK</sequence>
<keyword evidence="2" id="KW-0812">Transmembrane</keyword>
<dbReference type="EMBL" id="GEZM01094225">
    <property type="protein sequence ID" value="JAV55795.1"/>
    <property type="molecule type" value="Transcribed_RNA"/>
</dbReference>
<protein>
    <recommendedName>
        <fullName evidence="4">C3H1-type domain-containing protein</fullName>
    </recommendedName>
</protein>